<keyword evidence="2" id="KW-0560">Oxidoreductase</keyword>
<dbReference type="GO" id="GO:0050664">
    <property type="term" value="F:oxidoreductase activity, acting on NAD(P)H, oxygen as acceptor"/>
    <property type="evidence" value="ECO:0007669"/>
    <property type="project" value="TreeGrafter"/>
</dbReference>
<proteinExistence type="inferred from homology"/>
<sequence>MPDKVALVTGGTRGIGRGISEVLARDGYDLVLGFNSNRDAANKAKSELQAKYRVKVITVEGDVAQPQCVELLFQAVKDVFGGRLTAFVHNAGLYVNVTTASSDAPANLTPDEEWNDSIYDYYQKVYPRAFKKGVELALRCAGLRHVIAISSPGCNCNQPAMPGYEDPGQAKASMEFLVRCYAKRLAAEGINCNCVIPGFIKTGAWEKVYESSPGMKEGIDKVVTETTPAKRWAEPTEIGEVVAFLCSDKADFLTGVAIPVDGGLHLGKLSEKSHSRPER</sequence>
<dbReference type="EMBL" id="CAUYUE010000002">
    <property type="protein sequence ID" value="CAK0738084.1"/>
    <property type="molecule type" value="Genomic_DNA"/>
</dbReference>
<dbReference type="GO" id="GO:0016616">
    <property type="term" value="F:oxidoreductase activity, acting on the CH-OH group of donors, NAD or NADP as acceptor"/>
    <property type="evidence" value="ECO:0007669"/>
    <property type="project" value="UniProtKB-ARBA"/>
</dbReference>
<evidence type="ECO:0000256" key="2">
    <source>
        <dbReference type="ARBA" id="ARBA00023002"/>
    </source>
</evidence>
<dbReference type="PANTHER" id="PTHR43008">
    <property type="entry name" value="BENZIL REDUCTASE"/>
    <property type="match status" value="1"/>
</dbReference>
<protein>
    <recommendedName>
        <fullName evidence="5">SDR family oxidoreductase</fullName>
    </recommendedName>
</protein>
<reference evidence="3 4" key="1">
    <citation type="submission" date="2023-10" db="EMBL/GenBank/DDBJ databases">
        <authorList>
            <person name="Maclean D."/>
            <person name="Macfadyen A."/>
        </authorList>
    </citation>
    <scope>NUCLEOTIDE SEQUENCE [LARGE SCALE GENOMIC DNA]</scope>
</reference>
<accession>A0AAV1HRX1</accession>
<dbReference type="Pfam" id="PF13561">
    <property type="entry name" value="adh_short_C2"/>
    <property type="match status" value="1"/>
</dbReference>
<evidence type="ECO:0000313" key="3">
    <source>
        <dbReference type="EMBL" id="CAK0738084.1"/>
    </source>
</evidence>
<evidence type="ECO:0000256" key="1">
    <source>
        <dbReference type="ARBA" id="ARBA00006484"/>
    </source>
</evidence>
<organism evidence="3 4">
    <name type="scientific">Coccomyxa viridis</name>
    <dbReference type="NCBI Taxonomy" id="1274662"/>
    <lineage>
        <taxon>Eukaryota</taxon>
        <taxon>Viridiplantae</taxon>
        <taxon>Chlorophyta</taxon>
        <taxon>core chlorophytes</taxon>
        <taxon>Trebouxiophyceae</taxon>
        <taxon>Trebouxiophyceae incertae sedis</taxon>
        <taxon>Coccomyxaceae</taxon>
        <taxon>Coccomyxa</taxon>
    </lineage>
</organism>
<keyword evidence="4" id="KW-1185">Reference proteome</keyword>
<dbReference type="Gene3D" id="3.40.50.720">
    <property type="entry name" value="NAD(P)-binding Rossmann-like Domain"/>
    <property type="match status" value="1"/>
</dbReference>
<comment type="similarity">
    <text evidence="1">Belongs to the short-chain dehydrogenases/reductases (SDR) family.</text>
</comment>
<comment type="caution">
    <text evidence="3">The sequence shown here is derived from an EMBL/GenBank/DDBJ whole genome shotgun (WGS) entry which is preliminary data.</text>
</comment>
<dbReference type="SUPFAM" id="SSF51735">
    <property type="entry name" value="NAD(P)-binding Rossmann-fold domains"/>
    <property type="match status" value="1"/>
</dbReference>
<dbReference type="PRINTS" id="PR00081">
    <property type="entry name" value="GDHRDH"/>
</dbReference>
<dbReference type="InterPro" id="IPR002347">
    <property type="entry name" value="SDR_fam"/>
</dbReference>
<name>A0AAV1HRX1_9CHLO</name>
<dbReference type="InterPro" id="IPR036291">
    <property type="entry name" value="NAD(P)-bd_dom_sf"/>
</dbReference>
<gene>
    <name evidence="3" type="ORF">CVIRNUC_000991</name>
</gene>
<dbReference type="PANTHER" id="PTHR43008:SF4">
    <property type="entry name" value="CHAIN DEHYDROGENASE, PUTATIVE (AFU_ORTHOLOGUE AFUA_4G08710)-RELATED"/>
    <property type="match status" value="1"/>
</dbReference>
<dbReference type="AlphaFoldDB" id="A0AAV1HRX1"/>
<dbReference type="Proteomes" id="UP001314263">
    <property type="component" value="Unassembled WGS sequence"/>
</dbReference>
<evidence type="ECO:0000313" key="4">
    <source>
        <dbReference type="Proteomes" id="UP001314263"/>
    </source>
</evidence>
<evidence type="ECO:0008006" key="5">
    <source>
        <dbReference type="Google" id="ProtNLM"/>
    </source>
</evidence>